<dbReference type="GO" id="GO:0005886">
    <property type="term" value="C:plasma membrane"/>
    <property type="evidence" value="ECO:0007669"/>
    <property type="project" value="UniProtKB-SubCell"/>
</dbReference>
<reference evidence="2 3" key="1">
    <citation type="submission" date="2018-12" db="EMBL/GenBank/DDBJ databases">
        <title>A novel vanA-carrying plasmid in a clinical isolate of Enterococcus avium.</title>
        <authorList>
            <person name="Bernasconi O.J."/>
            <person name="Luzzaro F."/>
            <person name="Endimiani A."/>
        </authorList>
    </citation>
    <scope>NUCLEOTIDE SEQUENCE [LARGE SCALE GENOMIC DNA]</scope>
    <source>
        <strain evidence="2 3">LC0559/18</strain>
    </source>
</reference>
<dbReference type="RefSeq" id="WP_127978916.1">
    <property type="nucleotide sequence ID" value="NZ_JBBJUN010000001.1"/>
</dbReference>
<feature type="transmembrane region" description="Helical" evidence="1">
    <location>
        <begin position="86"/>
        <end position="108"/>
    </location>
</feature>
<evidence type="ECO:0000313" key="2">
    <source>
        <dbReference type="EMBL" id="RVU95047.1"/>
    </source>
</evidence>
<feature type="transmembrane region" description="Helical" evidence="1">
    <location>
        <begin position="23"/>
        <end position="48"/>
    </location>
</feature>
<feature type="transmembrane region" description="Helical" evidence="1">
    <location>
        <begin position="210"/>
        <end position="231"/>
    </location>
</feature>
<dbReference type="Pfam" id="PF12679">
    <property type="entry name" value="ABC2_membrane_2"/>
    <property type="match status" value="1"/>
</dbReference>
<comment type="caution">
    <text evidence="2">The sequence shown here is derived from an EMBL/GenBank/DDBJ whole genome shotgun (WGS) entry which is preliminary data.</text>
</comment>
<organism evidence="2 3">
    <name type="scientific">Enterococcus avium</name>
    <name type="common">Streptococcus avium</name>
    <dbReference type="NCBI Taxonomy" id="33945"/>
    <lineage>
        <taxon>Bacteria</taxon>
        <taxon>Bacillati</taxon>
        <taxon>Bacillota</taxon>
        <taxon>Bacilli</taxon>
        <taxon>Lactobacillales</taxon>
        <taxon>Enterococcaceae</taxon>
        <taxon>Enterococcus</taxon>
    </lineage>
</organism>
<keyword evidence="1" id="KW-0472">Membrane</keyword>
<dbReference type="AlphaFoldDB" id="A0A437UN49"/>
<keyword evidence="1" id="KW-0812">Transmembrane</keyword>
<proteinExistence type="predicted"/>
<accession>A0A437UN49</accession>
<evidence type="ECO:0000313" key="3">
    <source>
        <dbReference type="Proteomes" id="UP000288388"/>
    </source>
</evidence>
<dbReference type="Proteomes" id="UP000288388">
    <property type="component" value="Unassembled WGS sequence"/>
</dbReference>
<feature type="transmembrane region" description="Helical" evidence="1">
    <location>
        <begin position="176"/>
        <end position="198"/>
    </location>
</feature>
<name>A0A437UN49_ENTAV</name>
<gene>
    <name evidence="2" type="ORF">EK398_09345</name>
</gene>
<sequence length="266" mass="30063">MFNNRQKAIMVKDVRGITENKRYFSVLTILPLIFSVVFPTIMLLTVLLSPTDSSSFTEMARILPDFQKMDQEQLIRDLLSLMINNVIPIFFLIIPIMTASVMAASSFVGEKEKRTLETLLYSPLSIREIFQAKVYASFFVAIFVTYISFILTVIVIEAELYFITGMMLPLSLNWLWVMLLIVPAITIISIVLIVKGSAKSTTIEESQQKAAFLIMPIALLLIGQFTGILVFGGWVVISIGLILLLIALLLLRFSMTGFTYERLLER</sequence>
<dbReference type="GO" id="GO:0140359">
    <property type="term" value="F:ABC-type transporter activity"/>
    <property type="evidence" value="ECO:0007669"/>
    <property type="project" value="InterPro"/>
</dbReference>
<dbReference type="EMBL" id="RYZS01000001">
    <property type="protein sequence ID" value="RVU95047.1"/>
    <property type="molecule type" value="Genomic_DNA"/>
</dbReference>
<evidence type="ECO:0000256" key="1">
    <source>
        <dbReference type="SAM" id="Phobius"/>
    </source>
</evidence>
<keyword evidence="1" id="KW-1133">Transmembrane helix</keyword>
<protein>
    <submittedName>
        <fullName evidence="2">ABC transporter permease</fullName>
    </submittedName>
</protein>
<feature type="transmembrane region" description="Helical" evidence="1">
    <location>
        <begin position="134"/>
        <end position="156"/>
    </location>
</feature>
<feature type="transmembrane region" description="Helical" evidence="1">
    <location>
        <begin position="237"/>
        <end position="260"/>
    </location>
</feature>